<evidence type="ECO:0000256" key="13">
    <source>
        <dbReference type="ARBA" id="ARBA00024818"/>
    </source>
</evidence>
<organism evidence="16 17">
    <name type="scientific">Algisphaera agarilytica</name>
    <dbReference type="NCBI Taxonomy" id="1385975"/>
    <lineage>
        <taxon>Bacteria</taxon>
        <taxon>Pseudomonadati</taxon>
        <taxon>Planctomycetota</taxon>
        <taxon>Phycisphaerae</taxon>
        <taxon>Phycisphaerales</taxon>
        <taxon>Phycisphaeraceae</taxon>
        <taxon>Algisphaera</taxon>
    </lineage>
</organism>
<dbReference type="FunFam" id="3.40.50.300:FF:000151">
    <property type="entry name" value="Lipopolysaccharide ABC transporter ATP-binding protein"/>
    <property type="match status" value="1"/>
</dbReference>
<dbReference type="GO" id="GO:0005737">
    <property type="term" value="C:cytoplasm"/>
    <property type="evidence" value="ECO:0007669"/>
    <property type="project" value="UniProtKB-SubCell"/>
</dbReference>
<dbReference type="NCBIfam" id="TIGR04406">
    <property type="entry name" value="LPS_export_lptB"/>
    <property type="match status" value="1"/>
</dbReference>
<dbReference type="RefSeq" id="WP_184676550.1">
    <property type="nucleotide sequence ID" value="NZ_JACHGY010000001.1"/>
</dbReference>
<comment type="subcellular location">
    <subcellularLocation>
        <location evidence="2">Cell inner membrane</location>
        <topology evidence="2">Peripheral membrane protein</topology>
        <orientation evidence="2">Cytoplasmic side</orientation>
    </subcellularLocation>
    <subcellularLocation>
        <location evidence="1">Cytoplasm</location>
    </subcellularLocation>
</comment>
<keyword evidence="5" id="KW-0813">Transport</keyword>
<comment type="subunit">
    <text evidence="14">Component of the lipopolysaccharide transport and assembly complex. The LptBFG transporter is composed of two ATP-binding proteins (LptB) and two transmembrane proteins (LptF and LptG).</text>
</comment>
<dbReference type="SMART" id="SM00382">
    <property type="entry name" value="AAA"/>
    <property type="match status" value="1"/>
</dbReference>
<dbReference type="Gene3D" id="3.40.50.300">
    <property type="entry name" value="P-loop containing nucleotide triphosphate hydrolases"/>
    <property type="match status" value="1"/>
</dbReference>
<dbReference type="InterPro" id="IPR003593">
    <property type="entry name" value="AAA+_ATPase"/>
</dbReference>
<evidence type="ECO:0000256" key="1">
    <source>
        <dbReference type="ARBA" id="ARBA00004496"/>
    </source>
</evidence>
<keyword evidence="8" id="KW-0997">Cell inner membrane</keyword>
<evidence type="ECO:0000256" key="8">
    <source>
        <dbReference type="ARBA" id="ARBA00022519"/>
    </source>
</evidence>
<dbReference type="GO" id="GO:0055085">
    <property type="term" value="P:transmembrane transport"/>
    <property type="evidence" value="ECO:0007669"/>
    <property type="project" value="InterPro"/>
</dbReference>
<evidence type="ECO:0000256" key="6">
    <source>
        <dbReference type="ARBA" id="ARBA00022475"/>
    </source>
</evidence>
<dbReference type="Proteomes" id="UP000541810">
    <property type="component" value="Unassembled WGS sequence"/>
</dbReference>
<dbReference type="CDD" id="cd03218">
    <property type="entry name" value="ABC_YhbG"/>
    <property type="match status" value="1"/>
</dbReference>
<comment type="function">
    <text evidence="13">Part of the ABC transporter complex LptBFG involved in the translocation of lipopolysaccharide (LPS) from the inner membrane to the outer membrane. Probably responsible for energy coupling to the transport system.</text>
</comment>
<evidence type="ECO:0000313" key="16">
    <source>
        <dbReference type="EMBL" id="MBB6428959.1"/>
    </source>
</evidence>
<dbReference type="InterPro" id="IPR027417">
    <property type="entry name" value="P-loop_NTPase"/>
</dbReference>
<evidence type="ECO:0000256" key="12">
    <source>
        <dbReference type="ARBA" id="ARBA00023136"/>
    </source>
</evidence>
<keyword evidence="10 16" id="KW-0067">ATP-binding</keyword>
<evidence type="ECO:0000256" key="14">
    <source>
        <dbReference type="ARBA" id="ARBA00026081"/>
    </source>
</evidence>
<keyword evidence="16" id="KW-0378">Hydrolase</keyword>
<dbReference type="InterPro" id="IPR017871">
    <property type="entry name" value="ABC_transporter-like_CS"/>
</dbReference>
<protein>
    <recommendedName>
        <fullName evidence="4">Lipopolysaccharide export system ATP-binding protein LptB</fullName>
    </recommendedName>
</protein>
<dbReference type="PANTHER" id="PTHR45772:SF10">
    <property type="entry name" value="LIPOPOLYSACCHARIDE EXPORT SYSTEM ATP-BINDING PROTEIN LPTB"/>
    <property type="match status" value="1"/>
</dbReference>
<reference evidence="16 17" key="1">
    <citation type="submission" date="2020-08" db="EMBL/GenBank/DDBJ databases">
        <title>Genomic Encyclopedia of Type Strains, Phase IV (KMG-IV): sequencing the most valuable type-strain genomes for metagenomic binning, comparative biology and taxonomic classification.</title>
        <authorList>
            <person name="Goeker M."/>
        </authorList>
    </citation>
    <scope>NUCLEOTIDE SEQUENCE [LARGE SCALE GENOMIC DNA]</scope>
    <source>
        <strain evidence="16 17">DSM 103725</strain>
    </source>
</reference>
<evidence type="ECO:0000256" key="3">
    <source>
        <dbReference type="ARBA" id="ARBA00010865"/>
    </source>
</evidence>
<name>A0A7X0H4B2_9BACT</name>
<dbReference type="GO" id="GO:0005524">
    <property type="term" value="F:ATP binding"/>
    <property type="evidence" value="ECO:0007669"/>
    <property type="project" value="UniProtKB-KW"/>
</dbReference>
<evidence type="ECO:0000259" key="15">
    <source>
        <dbReference type="PROSITE" id="PS50893"/>
    </source>
</evidence>
<dbReference type="PROSITE" id="PS50893">
    <property type="entry name" value="ABC_TRANSPORTER_2"/>
    <property type="match status" value="1"/>
</dbReference>
<dbReference type="InterPro" id="IPR030921">
    <property type="entry name" value="LPS_export_LptB"/>
</dbReference>
<comment type="similarity">
    <text evidence="3">Belongs to the ABC transporter superfamily. Outer membrane lipopolysaccharide export (TC 1.B.42) family.</text>
</comment>
<feature type="domain" description="ABC transporter" evidence="15">
    <location>
        <begin position="4"/>
        <end position="237"/>
    </location>
</feature>
<evidence type="ECO:0000256" key="5">
    <source>
        <dbReference type="ARBA" id="ARBA00022448"/>
    </source>
</evidence>
<dbReference type="InterPro" id="IPR051120">
    <property type="entry name" value="ABC_AA/LPS_Transport"/>
</dbReference>
<dbReference type="Pfam" id="PF12399">
    <property type="entry name" value="BCA_ABC_TP_C"/>
    <property type="match status" value="1"/>
</dbReference>
<keyword evidence="11" id="KW-1278">Translocase</keyword>
<keyword evidence="17" id="KW-1185">Reference proteome</keyword>
<dbReference type="PROSITE" id="PS00211">
    <property type="entry name" value="ABC_TRANSPORTER_1"/>
    <property type="match status" value="1"/>
</dbReference>
<keyword evidence="6" id="KW-1003">Cell membrane</keyword>
<evidence type="ECO:0000313" key="17">
    <source>
        <dbReference type="Proteomes" id="UP000541810"/>
    </source>
</evidence>
<gene>
    <name evidence="16" type="ORF">HNQ40_000765</name>
</gene>
<dbReference type="GO" id="GO:0043190">
    <property type="term" value="C:ATP-binding cassette (ABC) transporter complex"/>
    <property type="evidence" value="ECO:0007669"/>
    <property type="project" value="InterPro"/>
</dbReference>
<evidence type="ECO:0000256" key="11">
    <source>
        <dbReference type="ARBA" id="ARBA00022967"/>
    </source>
</evidence>
<sequence>MFILKSTNLVKTYNGRTVVNEVSFDVAEGEIVGLLGRNGAGKTTSFRMTVGMISPDGGQVVFNGQDVTQLPMYQRAQRGMGYLAQESSVFRRLSVEDNLKAILETRPLTKAERKARAEELMQQFDLTKNRKQAASTLSGGERRKLEIARALISEPSLILLDEPFAGVDPVAVEEFQAEIRKLRDEHEISMLITDHNVHNVLAVCDRVYVISEGRVFAEGTPKEIINDENVRKTYLGSTFKGDEFD</sequence>
<keyword evidence="9" id="KW-0547">Nucleotide-binding</keyword>
<evidence type="ECO:0000256" key="10">
    <source>
        <dbReference type="ARBA" id="ARBA00022840"/>
    </source>
</evidence>
<keyword evidence="7" id="KW-0963">Cytoplasm</keyword>
<dbReference type="AlphaFoldDB" id="A0A7X0H4B2"/>
<dbReference type="InterPro" id="IPR003439">
    <property type="entry name" value="ABC_transporter-like_ATP-bd"/>
</dbReference>
<dbReference type="InterPro" id="IPR032823">
    <property type="entry name" value="BCA_ABC_TP_C"/>
</dbReference>
<evidence type="ECO:0000256" key="7">
    <source>
        <dbReference type="ARBA" id="ARBA00022490"/>
    </source>
</evidence>
<accession>A0A7X0H4B2</accession>
<evidence type="ECO:0000256" key="9">
    <source>
        <dbReference type="ARBA" id="ARBA00022741"/>
    </source>
</evidence>
<evidence type="ECO:0000256" key="4">
    <source>
        <dbReference type="ARBA" id="ARBA00017803"/>
    </source>
</evidence>
<dbReference type="SUPFAM" id="SSF52540">
    <property type="entry name" value="P-loop containing nucleoside triphosphate hydrolases"/>
    <property type="match status" value="1"/>
</dbReference>
<comment type="caution">
    <text evidence="16">The sequence shown here is derived from an EMBL/GenBank/DDBJ whole genome shotgun (WGS) entry which is preliminary data.</text>
</comment>
<evidence type="ECO:0000256" key="2">
    <source>
        <dbReference type="ARBA" id="ARBA00004515"/>
    </source>
</evidence>
<proteinExistence type="inferred from homology"/>
<dbReference type="PANTHER" id="PTHR45772">
    <property type="entry name" value="CONSERVED COMPONENT OF ABC TRANSPORTER FOR NATURAL AMINO ACIDS-RELATED"/>
    <property type="match status" value="1"/>
</dbReference>
<dbReference type="Pfam" id="PF00005">
    <property type="entry name" value="ABC_tran"/>
    <property type="match status" value="1"/>
</dbReference>
<dbReference type="EMBL" id="JACHGY010000001">
    <property type="protein sequence ID" value="MBB6428959.1"/>
    <property type="molecule type" value="Genomic_DNA"/>
</dbReference>
<keyword evidence="12" id="KW-0472">Membrane</keyword>
<dbReference type="GO" id="GO:0016887">
    <property type="term" value="F:ATP hydrolysis activity"/>
    <property type="evidence" value="ECO:0007669"/>
    <property type="project" value="InterPro"/>
</dbReference>